<dbReference type="SUPFAM" id="SSF102462">
    <property type="entry name" value="Peptidyl-tRNA hydrolase II"/>
    <property type="match status" value="1"/>
</dbReference>
<dbReference type="PANTHER" id="PTHR12649">
    <property type="entry name" value="PEPTIDYL-TRNA HYDROLASE 2"/>
    <property type="match status" value="1"/>
</dbReference>
<evidence type="ECO:0000256" key="5">
    <source>
        <dbReference type="SAM" id="Phobius"/>
    </source>
</evidence>
<dbReference type="GO" id="GO:0005829">
    <property type="term" value="C:cytosol"/>
    <property type="evidence" value="ECO:0007669"/>
    <property type="project" value="TreeGrafter"/>
</dbReference>
<proteinExistence type="inferred from homology"/>
<gene>
    <name evidence="6" type="ORF">ECRASSUSDP1_LOCUS24570</name>
</gene>
<keyword evidence="2" id="KW-0378">Hydrolase</keyword>
<keyword evidence="5" id="KW-0812">Transmembrane</keyword>
<dbReference type="Gene3D" id="3.40.1490.10">
    <property type="entry name" value="Bit1"/>
    <property type="match status" value="1"/>
</dbReference>
<dbReference type="GO" id="GO:0004045">
    <property type="term" value="F:peptidyl-tRNA hydrolase activity"/>
    <property type="evidence" value="ECO:0007669"/>
    <property type="project" value="UniProtKB-EC"/>
</dbReference>
<feature type="transmembrane region" description="Helical" evidence="5">
    <location>
        <begin position="12"/>
        <end position="28"/>
    </location>
</feature>
<evidence type="ECO:0000256" key="4">
    <source>
        <dbReference type="ARBA" id="ARBA00048707"/>
    </source>
</evidence>
<dbReference type="EC" id="3.1.1.29" evidence="1"/>
<dbReference type="FunFam" id="3.40.1490.10:FF:000001">
    <property type="entry name" value="Peptidyl-tRNA hydrolase 2"/>
    <property type="match status" value="1"/>
</dbReference>
<reference evidence="6" key="1">
    <citation type="submission" date="2023-07" db="EMBL/GenBank/DDBJ databases">
        <authorList>
            <consortium name="AG Swart"/>
            <person name="Singh M."/>
            <person name="Singh A."/>
            <person name="Seah K."/>
            <person name="Emmerich C."/>
        </authorList>
    </citation>
    <scope>NUCLEOTIDE SEQUENCE</scope>
    <source>
        <strain evidence="6">DP1</strain>
    </source>
</reference>
<organism evidence="6 7">
    <name type="scientific">Euplotes crassus</name>
    <dbReference type="NCBI Taxonomy" id="5936"/>
    <lineage>
        <taxon>Eukaryota</taxon>
        <taxon>Sar</taxon>
        <taxon>Alveolata</taxon>
        <taxon>Ciliophora</taxon>
        <taxon>Intramacronucleata</taxon>
        <taxon>Spirotrichea</taxon>
        <taxon>Hypotrichia</taxon>
        <taxon>Euplotida</taxon>
        <taxon>Euplotidae</taxon>
        <taxon>Moneuplotes</taxon>
    </lineage>
</organism>
<comment type="similarity">
    <text evidence="3">Belongs to the PTH2 family.</text>
</comment>
<sequence length="172" mass="19017">MKINKFDTDTYSYLILGVILGIILYKFFNYITGGVDYEVHANDGPEEEVALDNLKMVLVVRTDLKMQKGKIGAQCGHATLGAYEKAKAKKAKYWKKCLYDWEVYAQAKVCLKVDSEEALVNIHKQAKKSNLPTYLVTDAGRTQIAAGSKTVVGIGPAPSELIDKITGDLKLL</sequence>
<dbReference type="InterPro" id="IPR002833">
    <property type="entry name" value="PTH2"/>
</dbReference>
<evidence type="ECO:0000256" key="3">
    <source>
        <dbReference type="ARBA" id="ARBA00038050"/>
    </source>
</evidence>
<dbReference type="PANTHER" id="PTHR12649:SF11">
    <property type="entry name" value="PEPTIDYL-TRNA HYDROLASE 2, MITOCHONDRIAL"/>
    <property type="match status" value="1"/>
</dbReference>
<dbReference type="CDD" id="cd02430">
    <property type="entry name" value="PTH2"/>
    <property type="match status" value="1"/>
</dbReference>
<protein>
    <recommendedName>
        <fullName evidence="1">peptidyl-tRNA hydrolase</fullName>
        <ecNumber evidence="1">3.1.1.29</ecNumber>
    </recommendedName>
</protein>
<dbReference type="NCBIfam" id="NF003314">
    <property type="entry name" value="PRK04322.1"/>
    <property type="match status" value="1"/>
</dbReference>
<evidence type="ECO:0000313" key="7">
    <source>
        <dbReference type="Proteomes" id="UP001295684"/>
    </source>
</evidence>
<evidence type="ECO:0000256" key="1">
    <source>
        <dbReference type="ARBA" id="ARBA00013260"/>
    </source>
</evidence>
<keyword evidence="5" id="KW-0472">Membrane</keyword>
<dbReference type="InterPro" id="IPR023476">
    <property type="entry name" value="Pep_tRNA_hydro_II_dom_sf"/>
</dbReference>
<dbReference type="AlphaFoldDB" id="A0AAD1Y1Y9"/>
<dbReference type="EMBL" id="CAMPGE010025309">
    <property type="protein sequence ID" value="CAI2383079.1"/>
    <property type="molecule type" value="Genomic_DNA"/>
</dbReference>
<keyword evidence="5" id="KW-1133">Transmembrane helix</keyword>
<accession>A0AAD1Y1Y9</accession>
<dbReference type="Pfam" id="PF01981">
    <property type="entry name" value="PTH2"/>
    <property type="match status" value="1"/>
</dbReference>
<keyword evidence="7" id="KW-1185">Reference proteome</keyword>
<dbReference type="Proteomes" id="UP001295684">
    <property type="component" value="Unassembled WGS sequence"/>
</dbReference>
<comment type="caution">
    <text evidence="6">The sequence shown here is derived from an EMBL/GenBank/DDBJ whole genome shotgun (WGS) entry which is preliminary data.</text>
</comment>
<name>A0AAD1Y1Y9_EUPCR</name>
<evidence type="ECO:0000256" key="2">
    <source>
        <dbReference type="ARBA" id="ARBA00022801"/>
    </source>
</evidence>
<evidence type="ECO:0000313" key="6">
    <source>
        <dbReference type="EMBL" id="CAI2383079.1"/>
    </source>
</evidence>
<dbReference type="NCBIfam" id="TIGR00283">
    <property type="entry name" value="arch_pth2"/>
    <property type="match status" value="1"/>
</dbReference>
<comment type="catalytic activity">
    <reaction evidence="4">
        <text>an N-acyl-L-alpha-aminoacyl-tRNA + H2O = an N-acyl-L-amino acid + a tRNA + H(+)</text>
        <dbReference type="Rhea" id="RHEA:54448"/>
        <dbReference type="Rhea" id="RHEA-COMP:10123"/>
        <dbReference type="Rhea" id="RHEA-COMP:13883"/>
        <dbReference type="ChEBI" id="CHEBI:15377"/>
        <dbReference type="ChEBI" id="CHEBI:15378"/>
        <dbReference type="ChEBI" id="CHEBI:59874"/>
        <dbReference type="ChEBI" id="CHEBI:78442"/>
        <dbReference type="ChEBI" id="CHEBI:138191"/>
        <dbReference type="EC" id="3.1.1.29"/>
    </reaction>
</comment>